<keyword evidence="1 5" id="KW-0808">Transferase</keyword>
<dbReference type="PANTHER" id="PTHR43877">
    <property type="entry name" value="AMINOALKYLPHOSPHONATE N-ACETYLTRANSFERASE-RELATED-RELATED"/>
    <property type="match status" value="1"/>
</dbReference>
<protein>
    <submittedName>
        <fullName evidence="4 5">Acetyltransferase</fullName>
    </submittedName>
</protein>
<evidence type="ECO:0000313" key="7">
    <source>
        <dbReference type="Proteomes" id="UP000626180"/>
    </source>
</evidence>
<evidence type="ECO:0000313" key="5">
    <source>
        <dbReference type="EMBL" id="SPZ13192.1"/>
    </source>
</evidence>
<dbReference type="SUPFAM" id="SSF55729">
    <property type="entry name" value="Acyl-CoA N-acyltransferases (Nat)"/>
    <property type="match status" value="1"/>
</dbReference>
<dbReference type="GO" id="GO:0016747">
    <property type="term" value="F:acyltransferase activity, transferring groups other than amino-acyl groups"/>
    <property type="evidence" value="ECO:0007669"/>
    <property type="project" value="InterPro"/>
</dbReference>
<feature type="domain" description="N-acetyltransferase" evidence="3">
    <location>
        <begin position="2"/>
        <end position="159"/>
    </location>
</feature>
<dbReference type="Proteomes" id="UP000626180">
    <property type="component" value="Unassembled WGS sequence"/>
</dbReference>
<gene>
    <name evidence="4" type="ORF">IRZ65_15800</name>
    <name evidence="5" type="ORF">NCTC11842_04913</name>
</gene>
<dbReference type="PROSITE" id="PS51186">
    <property type="entry name" value="GNAT"/>
    <property type="match status" value="1"/>
</dbReference>
<name>A0A2X2CWQ2_PSELU</name>
<dbReference type="EMBL" id="UAUF01000014">
    <property type="protein sequence ID" value="SPZ13192.1"/>
    <property type="molecule type" value="Genomic_DNA"/>
</dbReference>
<keyword evidence="7" id="KW-1185">Reference proteome</keyword>
<evidence type="ECO:0000313" key="4">
    <source>
        <dbReference type="EMBL" id="MBF8642150.1"/>
    </source>
</evidence>
<dbReference type="InterPro" id="IPR050832">
    <property type="entry name" value="Bact_Acetyltransf"/>
</dbReference>
<proteinExistence type="predicted"/>
<evidence type="ECO:0000313" key="6">
    <source>
        <dbReference type="Proteomes" id="UP000250443"/>
    </source>
</evidence>
<dbReference type="Proteomes" id="UP000250443">
    <property type="component" value="Unassembled WGS sequence"/>
</dbReference>
<dbReference type="CDD" id="cd04301">
    <property type="entry name" value="NAT_SF"/>
    <property type="match status" value="1"/>
</dbReference>
<dbReference type="EMBL" id="JADMCD010000008">
    <property type="protein sequence ID" value="MBF8642150.1"/>
    <property type="molecule type" value="Genomic_DNA"/>
</dbReference>
<sequence length="159" mass="18040">MPLYREATPDDIAEISRLGQLLNDMHHQAWPQIFASAEDVRRDEANWRRAIGAANATTFVAQEDSELIGFISVYLISETHSFFNPMRYAHVGSICVDETRRGEGVGRTLMVLAEQWAQEKGAVDMRLTVWAFNEDAQRLYEELGYGIRSVSMGKQLSSR</sequence>
<dbReference type="PANTHER" id="PTHR43877:SF2">
    <property type="entry name" value="AMINOALKYLPHOSPHONATE N-ACETYLTRANSFERASE-RELATED"/>
    <property type="match status" value="1"/>
</dbReference>
<dbReference type="Gene3D" id="3.40.630.30">
    <property type="match status" value="1"/>
</dbReference>
<evidence type="ECO:0000259" key="3">
    <source>
        <dbReference type="PROSITE" id="PS51186"/>
    </source>
</evidence>
<organism evidence="5 6">
    <name type="scientific">Pseudomonas luteola</name>
    <dbReference type="NCBI Taxonomy" id="47886"/>
    <lineage>
        <taxon>Bacteria</taxon>
        <taxon>Pseudomonadati</taxon>
        <taxon>Pseudomonadota</taxon>
        <taxon>Gammaproteobacteria</taxon>
        <taxon>Pseudomonadales</taxon>
        <taxon>Pseudomonadaceae</taxon>
        <taxon>Pseudomonas</taxon>
    </lineage>
</organism>
<dbReference type="Pfam" id="PF00583">
    <property type="entry name" value="Acetyltransf_1"/>
    <property type="match status" value="1"/>
</dbReference>
<reference evidence="5 6" key="1">
    <citation type="submission" date="2018-06" db="EMBL/GenBank/DDBJ databases">
        <authorList>
            <consortium name="Pathogen Informatics"/>
            <person name="Doyle S."/>
        </authorList>
    </citation>
    <scope>NUCLEOTIDE SEQUENCE [LARGE SCALE GENOMIC DNA]</scope>
    <source>
        <strain evidence="5 6">NCTC11842</strain>
    </source>
</reference>
<dbReference type="AlphaFoldDB" id="A0A2X2CWQ2"/>
<dbReference type="InterPro" id="IPR016181">
    <property type="entry name" value="Acyl_CoA_acyltransferase"/>
</dbReference>
<evidence type="ECO:0000256" key="1">
    <source>
        <dbReference type="ARBA" id="ARBA00022679"/>
    </source>
</evidence>
<dbReference type="RefSeq" id="WP_010796648.1">
    <property type="nucleotide sequence ID" value="NZ_CP069262.1"/>
</dbReference>
<dbReference type="InterPro" id="IPR000182">
    <property type="entry name" value="GNAT_dom"/>
</dbReference>
<reference evidence="4 7" key="2">
    <citation type="submission" date="2020-10" db="EMBL/GenBank/DDBJ databases">
        <title>Genome sequences of Pseudomonas isolates.</title>
        <authorList>
            <person name="Wessels L."/>
            <person name="Reich F."/>
            <person name="Hammerl J."/>
        </authorList>
    </citation>
    <scope>NUCLEOTIDE SEQUENCE [LARGE SCALE GENOMIC DNA]</scope>
    <source>
        <strain evidence="4 7">20-MO00624-0</strain>
    </source>
</reference>
<keyword evidence="2" id="KW-0012">Acyltransferase</keyword>
<evidence type="ECO:0000256" key="2">
    <source>
        <dbReference type="ARBA" id="ARBA00023315"/>
    </source>
</evidence>
<accession>A0A2X2CWQ2</accession>